<sequence>MDKITFLKKTKQFLKPSKTRELYNAVLPRPHSMEFWLRNWRSWVQDRIPQKIRQVIGRGALLTPSIRAIPYVLQAKDDSRPKHSNVTLKFPPPFVKCD</sequence>
<proteinExistence type="predicted"/>
<dbReference type="EMBL" id="BGPR01000296">
    <property type="protein sequence ID" value="GBM11184.1"/>
    <property type="molecule type" value="Genomic_DNA"/>
</dbReference>
<dbReference type="AlphaFoldDB" id="A0A4Y2D5D3"/>
<name>A0A4Y2D5D3_ARAVE</name>
<evidence type="ECO:0000313" key="1">
    <source>
        <dbReference type="EMBL" id="GBM11184.1"/>
    </source>
</evidence>
<accession>A0A4Y2D5D3</accession>
<keyword evidence="2" id="KW-1185">Reference proteome</keyword>
<comment type="caution">
    <text evidence="1">The sequence shown here is derived from an EMBL/GenBank/DDBJ whole genome shotgun (WGS) entry which is preliminary data.</text>
</comment>
<protein>
    <submittedName>
        <fullName evidence="1">Uncharacterized protein</fullName>
    </submittedName>
</protein>
<dbReference type="Proteomes" id="UP000499080">
    <property type="component" value="Unassembled WGS sequence"/>
</dbReference>
<reference evidence="1 2" key="1">
    <citation type="journal article" date="2019" name="Sci. Rep.">
        <title>Orb-weaving spider Araneus ventricosus genome elucidates the spidroin gene catalogue.</title>
        <authorList>
            <person name="Kono N."/>
            <person name="Nakamura H."/>
            <person name="Ohtoshi R."/>
            <person name="Moran D.A.P."/>
            <person name="Shinohara A."/>
            <person name="Yoshida Y."/>
            <person name="Fujiwara M."/>
            <person name="Mori M."/>
            <person name="Tomita M."/>
            <person name="Arakawa K."/>
        </authorList>
    </citation>
    <scope>NUCLEOTIDE SEQUENCE [LARGE SCALE GENOMIC DNA]</scope>
</reference>
<organism evidence="1 2">
    <name type="scientific">Araneus ventricosus</name>
    <name type="common">Orbweaver spider</name>
    <name type="synonym">Epeira ventricosa</name>
    <dbReference type="NCBI Taxonomy" id="182803"/>
    <lineage>
        <taxon>Eukaryota</taxon>
        <taxon>Metazoa</taxon>
        <taxon>Ecdysozoa</taxon>
        <taxon>Arthropoda</taxon>
        <taxon>Chelicerata</taxon>
        <taxon>Arachnida</taxon>
        <taxon>Araneae</taxon>
        <taxon>Araneomorphae</taxon>
        <taxon>Entelegynae</taxon>
        <taxon>Araneoidea</taxon>
        <taxon>Araneidae</taxon>
        <taxon>Araneus</taxon>
    </lineage>
</organism>
<evidence type="ECO:0000313" key="2">
    <source>
        <dbReference type="Proteomes" id="UP000499080"/>
    </source>
</evidence>
<gene>
    <name evidence="1" type="ORF">AVEN_133918_1</name>
</gene>